<protein>
    <submittedName>
        <fullName evidence="1">Uncharacterized protein</fullName>
    </submittedName>
</protein>
<evidence type="ECO:0000313" key="2">
    <source>
        <dbReference type="Proteomes" id="UP000601435"/>
    </source>
</evidence>
<proteinExistence type="predicted"/>
<dbReference type="OrthoDB" id="412425at2759"/>
<accession>A0A813B829</accession>
<organism evidence="1 2">
    <name type="scientific">Symbiodinium necroappetens</name>
    <dbReference type="NCBI Taxonomy" id="1628268"/>
    <lineage>
        <taxon>Eukaryota</taxon>
        <taxon>Sar</taxon>
        <taxon>Alveolata</taxon>
        <taxon>Dinophyceae</taxon>
        <taxon>Suessiales</taxon>
        <taxon>Symbiodiniaceae</taxon>
        <taxon>Symbiodinium</taxon>
    </lineage>
</organism>
<feature type="non-terminal residue" evidence="1">
    <location>
        <position position="200"/>
    </location>
</feature>
<sequence length="200" mass="22153">MGASPSVSIVEKASSSVVALAQVAPLLNLNISSQMNRGSTFPSPGGLPIPPLTSSRFYSPNGSYLMTMLRLGHSVGPKVLVRTDFWLLLALHLVAFAAYNSGFMGEKGGGWRLGLQELEWSDVELSSFSCFLVRKKAQGRLIFAAYFRYLQLGQLVRKTMDSVYDFAFEARLFLRMENEPYDRLGCRWAVGSLILVLCEI</sequence>
<dbReference type="EMBL" id="CAJNJA010068541">
    <property type="protein sequence ID" value="CAE7895124.1"/>
    <property type="molecule type" value="Genomic_DNA"/>
</dbReference>
<reference evidence="1" key="1">
    <citation type="submission" date="2021-02" db="EMBL/GenBank/DDBJ databases">
        <authorList>
            <person name="Dougan E. K."/>
            <person name="Rhodes N."/>
            <person name="Thang M."/>
            <person name="Chan C."/>
        </authorList>
    </citation>
    <scope>NUCLEOTIDE SEQUENCE</scope>
</reference>
<comment type="caution">
    <text evidence="1">The sequence shown here is derived from an EMBL/GenBank/DDBJ whole genome shotgun (WGS) entry which is preliminary data.</text>
</comment>
<feature type="non-terminal residue" evidence="1">
    <location>
        <position position="1"/>
    </location>
</feature>
<dbReference type="Proteomes" id="UP000601435">
    <property type="component" value="Unassembled WGS sequence"/>
</dbReference>
<gene>
    <name evidence="1" type="ORF">SNEC2469_LOCUS29932</name>
</gene>
<keyword evidence="2" id="KW-1185">Reference proteome</keyword>
<dbReference type="AlphaFoldDB" id="A0A813B829"/>
<name>A0A813B829_9DINO</name>
<evidence type="ECO:0000313" key="1">
    <source>
        <dbReference type="EMBL" id="CAE7895124.1"/>
    </source>
</evidence>